<dbReference type="EMBL" id="PFCJ01000008">
    <property type="protein sequence ID" value="PIR72597.1"/>
    <property type="molecule type" value="Genomic_DNA"/>
</dbReference>
<dbReference type="Proteomes" id="UP000228756">
    <property type="component" value="Unassembled WGS sequence"/>
</dbReference>
<sequence>MPYRIASDGKTIEHKKGGKWSVKQHCKSHKNAVKALGLLEGLGKGTIKPSQVGKGKWAKSKTKKRKRGRKQFKPIRIK</sequence>
<protein>
    <submittedName>
        <fullName evidence="2">Uncharacterized protein</fullName>
    </submittedName>
</protein>
<comment type="caution">
    <text evidence="2">The sequence shown here is derived from an EMBL/GenBank/DDBJ whole genome shotgun (WGS) entry which is preliminary data.</text>
</comment>
<reference evidence="3" key="1">
    <citation type="submission" date="2017-09" db="EMBL/GenBank/DDBJ databases">
        <title>Depth-based differentiation of microbial function through sediment-hosted aquifers and enrichment of novel symbionts in the deep terrestrial subsurface.</title>
        <authorList>
            <person name="Probst A.J."/>
            <person name="Ladd B."/>
            <person name="Jarett J.K."/>
            <person name="Geller-Mcgrath D.E."/>
            <person name="Sieber C.M.K."/>
            <person name="Emerson J.B."/>
            <person name="Anantharaman K."/>
            <person name="Thomas B.C."/>
            <person name="Malmstrom R."/>
            <person name="Stieglmeier M."/>
            <person name="Klingl A."/>
            <person name="Woyke T."/>
            <person name="Ryan C.M."/>
            <person name="Banfield J.F."/>
        </authorList>
    </citation>
    <scope>NUCLEOTIDE SEQUENCE [LARGE SCALE GENOMIC DNA]</scope>
</reference>
<evidence type="ECO:0000313" key="3">
    <source>
        <dbReference type="Proteomes" id="UP000228756"/>
    </source>
</evidence>
<gene>
    <name evidence="2" type="ORF">COU42_00735</name>
</gene>
<feature type="region of interest" description="Disordered" evidence="1">
    <location>
        <begin position="47"/>
        <end position="78"/>
    </location>
</feature>
<evidence type="ECO:0000256" key="1">
    <source>
        <dbReference type="SAM" id="MobiDB-lite"/>
    </source>
</evidence>
<proteinExistence type="predicted"/>
<evidence type="ECO:0000313" key="2">
    <source>
        <dbReference type="EMBL" id="PIR72597.1"/>
    </source>
</evidence>
<organism evidence="2 3">
    <name type="scientific">Candidatus Nealsonbacteria bacterium CG10_big_fil_rev_8_21_14_0_10_36_24</name>
    <dbReference type="NCBI Taxonomy" id="1974710"/>
    <lineage>
        <taxon>Bacteria</taxon>
        <taxon>Candidatus Nealsoniibacteriota</taxon>
    </lineage>
</organism>
<name>A0A2M6NSW9_9BACT</name>
<feature type="compositionally biased region" description="Basic residues" evidence="1">
    <location>
        <begin position="56"/>
        <end position="78"/>
    </location>
</feature>
<dbReference type="AlphaFoldDB" id="A0A2M6NSW9"/>
<accession>A0A2M6NSW9</accession>